<dbReference type="AlphaFoldDB" id="A0A6J6AST9"/>
<keyword evidence="1" id="KW-0472">Membrane</keyword>
<dbReference type="InterPro" id="IPR030808">
    <property type="entry name" value="Glycosyl_04372"/>
</dbReference>
<name>A0A6J6AST9_9ZZZZ</name>
<protein>
    <submittedName>
        <fullName evidence="2">Unannotated protein</fullName>
    </submittedName>
</protein>
<dbReference type="EMBL" id="CAEZWU010000204">
    <property type="protein sequence ID" value="CAB4677558.1"/>
    <property type="molecule type" value="Genomic_DNA"/>
</dbReference>
<dbReference type="NCBIfam" id="TIGR04372">
    <property type="entry name" value="glycosyl_04372"/>
    <property type="match status" value="1"/>
</dbReference>
<reference evidence="2" key="1">
    <citation type="submission" date="2020-05" db="EMBL/GenBank/DDBJ databases">
        <authorList>
            <person name="Chiriac C."/>
            <person name="Salcher M."/>
            <person name="Ghai R."/>
            <person name="Kavagutti S V."/>
        </authorList>
    </citation>
    <scope>NUCLEOTIDE SEQUENCE</scope>
</reference>
<dbReference type="EMBL" id="CAEZSE010000009">
    <property type="protein sequence ID" value="CAB4529970.1"/>
    <property type="molecule type" value="Genomic_DNA"/>
</dbReference>
<evidence type="ECO:0000313" key="2">
    <source>
        <dbReference type="EMBL" id="CAB4529970.1"/>
    </source>
</evidence>
<feature type="transmembrane region" description="Helical" evidence="1">
    <location>
        <begin position="12"/>
        <end position="29"/>
    </location>
</feature>
<sequence>MNKKTLIRLQIPFAFVIVFFLRTILRLFIRIRFTVINESRMGLLTGGTYQAMLDSLEWSRNHYRNDLVIYFFRNKKSSNKFMSELLQRELFTITGNFGEALFFAARKVPGMSFFDPTDVDDYLGLYKKYSIPPKFREAELKAGFNYLDSVISGPDKKFVCLLVRDSAYMNEISPNRDNSYTDYRDSDIGSYIKAADALADLGYTVFRMGAQVEKKLASKHPKVIDYATNGMRSEFLDVFLCAHCSFILTTGTGLDEVSRMFQRPVSYVNIIPVSGVNQCEALVYPKIICDRETNLPLTLRQIAERDLQFAYFQDLYDAANVFVRDMTEDEILSFALESVSRLERSWTPTYQYLELEEKRINLYNSITKLRFHPTIVRDPDTIFASCFYENYPNFLD</sequence>
<proteinExistence type="predicted"/>
<accession>A0A6J6AST9</accession>
<organism evidence="2">
    <name type="scientific">freshwater metagenome</name>
    <dbReference type="NCBI Taxonomy" id="449393"/>
    <lineage>
        <taxon>unclassified sequences</taxon>
        <taxon>metagenomes</taxon>
        <taxon>ecological metagenomes</taxon>
    </lineage>
</organism>
<keyword evidence="1" id="KW-0812">Transmembrane</keyword>
<keyword evidence="1" id="KW-1133">Transmembrane helix</keyword>
<gene>
    <name evidence="2" type="ORF">UFOPK1353_00103</name>
    <name evidence="3" type="ORF">UFOPK2292_01196</name>
</gene>
<evidence type="ECO:0000256" key="1">
    <source>
        <dbReference type="SAM" id="Phobius"/>
    </source>
</evidence>
<evidence type="ECO:0000313" key="3">
    <source>
        <dbReference type="EMBL" id="CAB4677558.1"/>
    </source>
</evidence>